<evidence type="ECO:0000259" key="1">
    <source>
        <dbReference type="Pfam" id="PF03972"/>
    </source>
</evidence>
<name>A0A4P6JRE7_KTERU</name>
<accession>A0A4P6JRE7</accession>
<dbReference type="SUPFAM" id="SSF103378">
    <property type="entry name" value="2-methylcitrate dehydratase PrpD"/>
    <property type="match status" value="1"/>
</dbReference>
<dbReference type="EMBL" id="CP035758">
    <property type="protein sequence ID" value="QBD78037.1"/>
    <property type="molecule type" value="Genomic_DNA"/>
</dbReference>
<organism evidence="2 3">
    <name type="scientific">Ktedonosporobacter rubrisoli</name>
    <dbReference type="NCBI Taxonomy" id="2509675"/>
    <lineage>
        <taxon>Bacteria</taxon>
        <taxon>Bacillati</taxon>
        <taxon>Chloroflexota</taxon>
        <taxon>Ktedonobacteria</taxon>
        <taxon>Ktedonobacterales</taxon>
        <taxon>Ktedonosporobacteraceae</taxon>
        <taxon>Ktedonosporobacter</taxon>
    </lineage>
</organism>
<dbReference type="InterPro" id="IPR042183">
    <property type="entry name" value="MmgE/PrpD_sf_1"/>
</dbReference>
<keyword evidence="3" id="KW-1185">Reference proteome</keyword>
<evidence type="ECO:0000313" key="3">
    <source>
        <dbReference type="Proteomes" id="UP000290365"/>
    </source>
</evidence>
<gene>
    <name evidence="2" type="ORF">EPA93_19370</name>
</gene>
<dbReference type="InterPro" id="IPR036148">
    <property type="entry name" value="MmgE/PrpD_sf"/>
</dbReference>
<dbReference type="Gene3D" id="1.10.4100.10">
    <property type="entry name" value="2-methylcitrate dehydratase PrpD"/>
    <property type="match status" value="1"/>
</dbReference>
<protein>
    <recommendedName>
        <fullName evidence="1">MmgE/PrpD N-terminal domain-containing protein</fullName>
    </recommendedName>
</protein>
<reference evidence="2 3" key="1">
    <citation type="submission" date="2019-01" db="EMBL/GenBank/DDBJ databases">
        <title>Ktedonosporobacter rubrisoli SCAWS-G2.</title>
        <authorList>
            <person name="Huang Y."/>
            <person name="Yan B."/>
        </authorList>
    </citation>
    <scope>NUCLEOTIDE SEQUENCE [LARGE SCALE GENOMIC DNA]</scope>
    <source>
        <strain evidence="2 3">SCAWS-G2</strain>
    </source>
</reference>
<evidence type="ECO:0000313" key="2">
    <source>
        <dbReference type="EMBL" id="QBD78037.1"/>
    </source>
</evidence>
<dbReference type="AlphaFoldDB" id="A0A4P6JRE7"/>
<dbReference type="Proteomes" id="UP000290365">
    <property type="component" value="Chromosome"/>
</dbReference>
<dbReference type="Pfam" id="PF03972">
    <property type="entry name" value="MmgE_PrpD_N"/>
    <property type="match status" value="1"/>
</dbReference>
<dbReference type="KEGG" id="kbs:EPA93_19370"/>
<feature type="domain" description="MmgE/PrpD N-terminal" evidence="1">
    <location>
        <begin position="17"/>
        <end position="64"/>
    </location>
</feature>
<sequence length="91" mass="9928">MSSPISHQSLSTDQVLRDIADYVVETEITSTAASSSASNCLMDVLGCGILALNYQACRRLLGLLLRSRHYWLCGTISNALRSCRCPSSVLY</sequence>
<dbReference type="RefSeq" id="WP_129889090.1">
    <property type="nucleotide sequence ID" value="NZ_CP035758.1"/>
</dbReference>
<proteinExistence type="predicted"/>
<dbReference type="InterPro" id="IPR045336">
    <property type="entry name" value="MmgE_PrpD_N"/>
</dbReference>
<dbReference type="GO" id="GO:0016829">
    <property type="term" value="F:lyase activity"/>
    <property type="evidence" value="ECO:0007669"/>
    <property type="project" value="InterPro"/>
</dbReference>